<proteinExistence type="predicted"/>
<dbReference type="EMBL" id="APCN01008768">
    <property type="status" value="NOT_ANNOTATED_CDS"/>
    <property type="molecule type" value="Genomic_DNA"/>
</dbReference>
<name>A0A182IHV6_ANOAR</name>
<evidence type="ECO:0000313" key="2">
    <source>
        <dbReference type="Proteomes" id="UP000075840"/>
    </source>
</evidence>
<keyword evidence="2" id="KW-1185">Reference proteome</keyword>
<organism evidence="1 2">
    <name type="scientific">Anopheles arabiensis</name>
    <name type="common">Mosquito</name>
    <dbReference type="NCBI Taxonomy" id="7173"/>
    <lineage>
        <taxon>Eukaryota</taxon>
        <taxon>Metazoa</taxon>
        <taxon>Ecdysozoa</taxon>
        <taxon>Arthropoda</taxon>
        <taxon>Hexapoda</taxon>
        <taxon>Insecta</taxon>
        <taxon>Pterygota</taxon>
        <taxon>Neoptera</taxon>
        <taxon>Endopterygota</taxon>
        <taxon>Diptera</taxon>
        <taxon>Nematocera</taxon>
        <taxon>Culicoidea</taxon>
        <taxon>Culicidae</taxon>
        <taxon>Anophelinae</taxon>
        <taxon>Anopheles</taxon>
    </lineage>
</organism>
<dbReference type="VEuPathDB" id="VectorBase:AARA015027"/>
<evidence type="ECO:0000313" key="1">
    <source>
        <dbReference type="EnsemblMetazoa" id="AARA015027-PA"/>
    </source>
</evidence>
<dbReference type="AlphaFoldDB" id="A0A182IHV6"/>
<dbReference type="Proteomes" id="UP000075840">
    <property type="component" value="Unassembled WGS sequence"/>
</dbReference>
<sequence>MNDHKEGKEKTRSTKCQLEKLVELMERNPEQAKGAGSNPTGFWKMVALEL</sequence>
<protein>
    <submittedName>
        <fullName evidence="1">Uncharacterized protein</fullName>
    </submittedName>
</protein>
<reference evidence="1" key="1">
    <citation type="submission" date="2022-08" db="UniProtKB">
        <authorList>
            <consortium name="EnsemblMetazoa"/>
        </authorList>
    </citation>
    <scope>IDENTIFICATION</scope>
    <source>
        <strain evidence="1">Dongola</strain>
    </source>
</reference>
<dbReference type="EnsemblMetazoa" id="AARA015027-RA">
    <property type="protein sequence ID" value="AARA015027-PA"/>
    <property type="gene ID" value="AARA015027"/>
</dbReference>
<accession>A0A182IHV6</accession>